<dbReference type="GO" id="GO:0005315">
    <property type="term" value="F:phosphate transmembrane transporter activity"/>
    <property type="evidence" value="ECO:0007669"/>
    <property type="project" value="InterPro"/>
</dbReference>
<dbReference type="STRING" id="1307761.L21SP2_0323"/>
<proteinExistence type="predicted"/>
<dbReference type="Pfam" id="PF01384">
    <property type="entry name" value="PHO4"/>
    <property type="match status" value="1"/>
</dbReference>
<accession>V5WF12</accession>
<dbReference type="EMBL" id="CP006939">
    <property type="protein sequence ID" value="AHC13761.1"/>
    <property type="molecule type" value="Genomic_DNA"/>
</dbReference>
<evidence type="ECO:0000256" key="4">
    <source>
        <dbReference type="ARBA" id="ARBA00022989"/>
    </source>
</evidence>
<keyword evidence="8" id="KW-1185">Reference proteome</keyword>
<dbReference type="AlphaFoldDB" id="V5WF12"/>
<keyword evidence="4 6" id="KW-1133">Transmembrane helix</keyword>
<feature type="transmembrane region" description="Helical" evidence="6">
    <location>
        <begin position="303"/>
        <end position="325"/>
    </location>
</feature>
<keyword evidence="3 6" id="KW-0812">Transmembrane</keyword>
<dbReference type="PANTHER" id="PTHR11101:SF80">
    <property type="entry name" value="PHOSPHATE TRANSPORTER"/>
    <property type="match status" value="1"/>
</dbReference>
<reference evidence="7 8" key="1">
    <citation type="journal article" date="2015" name="Stand. Genomic Sci.">
        <title>Complete genome sequence and description of Salinispira pacifica gen. nov., sp. nov., a novel spirochaete isolated form a hypersaline microbial mat.</title>
        <authorList>
            <person name="Ben Hania W."/>
            <person name="Joseph M."/>
            <person name="Schumann P."/>
            <person name="Bunk B."/>
            <person name="Fiebig A."/>
            <person name="Sproer C."/>
            <person name="Klenk H.P."/>
            <person name="Fardeau M.L."/>
            <person name="Spring S."/>
        </authorList>
    </citation>
    <scope>NUCLEOTIDE SEQUENCE [LARGE SCALE GENOMIC DNA]</scope>
    <source>
        <strain evidence="7 8">L21-RPul-D2</strain>
    </source>
</reference>
<dbReference type="KEGG" id="slr:L21SP2_0323"/>
<feature type="transmembrane region" description="Helical" evidence="6">
    <location>
        <begin position="167"/>
        <end position="184"/>
    </location>
</feature>
<feature type="transmembrane region" description="Helical" evidence="6">
    <location>
        <begin position="45"/>
        <end position="63"/>
    </location>
</feature>
<keyword evidence="5 6" id="KW-0472">Membrane</keyword>
<evidence type="ECO:0000256" key="2">
    <source>
        <dbReference type="ARBA" id="ARBA00022448"/>
    </source>
</evidence>
<keyword evidence="2" id="KW-0813">Transport</keyword>
<dbReference type="InterPro" id="IPR001204">
    <property type="entry name" value="Phos_transporter"/>
</dbReference>
<feature type="transmembrane region" description="Helical" evidence="6">
    <location>
        <begin position="204"/>
        <end position="230"/>
    </location>
</feature>
<feature type="transmembrane region" description="Helical" evidence="6">
    <location>
        <begin position="251"/>
        <end position="268"/>
    </location>
</feature>
<dbReference type="eggNOG" id="COG0306">
    <property type="taxonomic scope" value="Bacteria"/>
</dbReference>
<dbReference type="PANTHER" id="PTHR11101">
    <property type="entry name" value="PHOSPHATE TRANSPORTER"/>
    <property type="match status" value="1"/>
</dbReference>
<evidence type="ECO:0000256" key="6">
    <source>
        <dbReference type="SAM" id="Phobius"/>
    </source>
</evidence>
<dbReference type="HOGENOM" id="CLU_015355_0_1_12"/>
<evidence type="ECO:0000256" key="5">
    <source>
        <dbReference type="ARBA" id="ARBA00023136"/>
    </source>
</evidence>
<name>V5WF12_9SPIO</name>
<dbReference type="RefSeq" id="WP_024266694.1">
    <property type="nucleotide sequence ID" value="NC_023035.1"/>
</dbReference>
<sequence length="331" mass="34718">MDLFTTLFLMSSGLFLGWSLGANDAGNILGAAVGSRMLPFRRAAIIGSVFVVIGAVAGVGGTSETLGRLGQIQELEHAFLVALSAALCILFYTRHSLPVSATQAIVGGILGWNVYTATAGDWDVLGTVAASWLASPVLAGLLSLALYRVIRKCLKLLSLHMFSQDLLLRWALALAGAFGAYSLGRNNIANVMGVFVESAPFTSFSIFALELSSVQALFFLGGLAIASGILSYSRKVMMTIGSDLYHLSPENALVAVLSVSLTLFLFSLPGPVQVPVSSSQAAVGAVIGVAAARGDFRVDTSMLMMIILGWILTPVTAGVFSWMLLTLFSGV</sequence>
<comment type="subcellular location">
    <subcellularLocation>
        <location evidence="1">Membrane</location>
        <topology evidence="1">Multi-pass membrane protein</topology>
    </subcellularLocation>
</comment>
<evidence type="ECO:0000256" key="3">
    <source>
        <dbReference type="ARBA" id="ARBA00022692"/>
    </source>
</evidence>
<evidence type="ECO:0000313" key="7">
    <source>
        <dbReference type="EMBL" id="AHC13761.1"/>
    </source>
</evidence>
<gene>
    <name evidence="7" type="ORF">L21SP2_0323</name>
</gene>
<dbReference type="PATRIC" id="fig|1307761.3.peg.324"/>
<feature type="transmembrane region" description="Helical" evidence="6">
    <location>
        <begin position="124"/>
        <end position="147"/>
    </location>
</feature>
<feature type="transmembrane region" description="Helical" evidence="6">
    <location>
        <begin position="75"/>
        <end position="93"/>
    </location>
</feature>
<dbReference type="GO" id="GO:0016020">
    <property type="term" value="C:membrane"/>
    <property type="evidence" value="ECO:0007669"/>
    <property type="project" value="UniProtKB-SubCell"/>
</dbReference>
<protein>
    <submittedName>
        <fullName evidence="7">Putative low-affinity inorganic phosphate transporter</fullName>
    </submittedName>
</protein>
<dbReference type="OrthoDB" id="9779554at2"/>
<organism evidence="7 8">
    <name type="scientific">Salinispira pacifica</name>
    <dbReference type="NCBI Taxonomy" id="1307761"/>
    <lineage>
        <taxon>Bacteria</taxon>
        <taxon>Pseudomonadati</taxon>
        <taxon>Spirochaetota</taxon>
        <taxon>Spirochaetia</taxon>
        <taxon>Spirochaetales</taxon>
        <taxon>Spirochaetaceae</taxon>
        <taxon>Salinispira</taxon>
    </lineage>
</organism>
<evidence type="ECO:0000313" key="8">
    <source>
        <dbReference type="Proteomes" id="UP000018680"/>
    </source>
</evidence>
<dbReference type="GO" id="GO:0035435">
    <property type="term" value="P:phosphate ion transmembrane transport"/>
    <property type="evidence" value="ECO:0007669"/>
    <property type="project" value="TreeGrafter"/>
</dbReference>
<evidence type="ECO:0000256" key="1">
    <source>
        <dbReference type="ARBA" id="ARBA00004141"/>
    </source>
</evidence>
<dbReference type="Proteomes" id="UP000018680">
    <property type="component" value="Chromosome"/>
</dbReference>